<protein>
    <submittedName>
        <fullName evidence="1">Uncharacterized protein</fullName>
    </submittedName>
</protein>
<dbReference type="Proteomes" id="UP000323597">
    <property type="component" value="Chromosome D01"/>
</dbReference>
<keyword evidence="2" id="KW-1185">Reference proteome</keyword>
<accession>A0A5D2W1X9</accession>
<organism evidence="1 2">
    <name type="scientific">Gossypium mustelinum</name>
    <name type="common">Cotton</name>
    <name type="synonym">Gossypium caicoense</name>
    <dbReference type="NCBI Taxonomy" id="34275"/>
    <lineage>
        <taxon>Eukaryota</taxon>
        <taxon>Viridiplantae</taxon>
        <taxon>Streptophyta</taxon>
        <taxon>Embryophyta</taxon>
        <taxon>Tracheophyta</taxon>
        <taxon>Spermatophyta</taxon>
        <taxon>Magnoliopsida</taxon>
        <taxon>eudicotyledons</taxon>
        <taxon>Gunneridae</taxon>
        <taxon>Pentapetalae</taxon>
        <taxon>rosids</taxon>
        <taxon>malvids</taxon>
        <taxon>Malvales</taxon>
        <taxon>Malvaceae</taxon>
        <taxon>Malvoideae</taxon>
        <taxon>Gossypium</taxon>
    </lineage>
</organism>
<evidence type="ECO:0000313" key="2">
    <source>
        <dbReference type="Proteomes" id="UP000323597"/>
    </source>
</evidence>
<gene>
    <name evidence="1" type="ORF">E1A91_D01G002100v1</name>
</gene>
<dbReference type="AlphaFoldDB" id="A0A5D2W1X9"/>
<evidence type="ECO:0000313" key="1">
    <source>
        <dbReference type="EMBL" id="TYI95496.1"/>
    </source>
</evidence>
<sequence>MVKSLRASGIPFKAVLSKAASITQIMQMAACNMKNPSFHRNETPKQKRKKERSINYVHLCIK</sequence>
<proteinExistence type="predicted"/>
<name>A0A5D2W1X9_GOSMU</name>
<reference evidence="1 2" key="1">
    <citation type="submission" date="2019-07" db="EMBL/GenBank/DDBJ databases">
        <title>WGS assembly of Gossypium mustelinum.</title>
        <authorList>
            <person name="Chen Z.J."/>
            <person name="Sreedasyam A."/>
            <person name="Ando A."/>
            <person name="Song Q."/>
            <person name="De L."/>
            <person name="Hulse-Kemp A."/>
            <person name="Ding M."/>
            <person name="Ye W."/>
            <person name="Kirkbride R."/>
            <person name="Jenkins J."/>
            <person name="Plott C."/>
            <person name="Lovell J."/>
            <person name="Lin Y.-M."/>
            <person name="Vaughn R."/>
            <person name="Liu B."/>
            <person name="Li W."/>
            <person name="Simpson S."/>
            <person name="Scheffler B."/>
            <person name="Saski C."/>
            <person name="Grover C."/>
            <person name="Hu G."/>
            <person name="Conover J."/>
            <person name="Carlson J."/>
            <person name="Shu S."/>
            <person name="Boston L."/>
            <person name="Williams M."/>
            <person name="Peterson D."/>
            <person name="Mcgee K."/>
            <person name="Jones D."/>
            <person name="Wendel J."/>
            <person name="Stelly D."/>
            <person name="Grimwood J."/>
            <person name="Schmutz J."/>
        </authorList>
    </citation>
    <scope>NUCLEOTIDE SEQUENCE [LARGE SCALE GENOMIC DNA]</scope>
    <source>
        <strain evidence="1">1408120.09</strain>
    </source>
</reference>
<dbReference type="EMBL" id="CM017649">
    <property type="protein sequence ID" value="TYI95496.1"/>
    <property type="molecule type" value="Genomic_DNA"/>
</dbReference>